<evidence type="ECO:0000259" key="1">
    <source>
        <dbReference type="Pfam" id="PF14512"/>
    </source>
</evidence>
<accession>A0A7G9GS63</accession>
<dbReference type="KEGG" id="ehn:H9Q80_06795"/>
<dbReference type="InterPro" id="IPR000415">
    <property type="entry name" value="Nitroreductase-like"/>
</dbReference>
<keyword evidence="3" id="KW-1185">Reference proteome</keyword>
<dbReference type="Proteomes" id="UP000515856">
    <property type="component" value="Chromosome"/>
</dbReference>
<dbReference type="InterPro" id="IPR029478">
    <property type="entry name" value="TM1586_NiRdase"/>
</dbReference>
<dbReference type="Pfam" id="PF14512">
    <property type="entry name" value="TM1586_NiRdase"/>
    <property type="match status" value="1"/>
</dbReference>
<proteinExistence type="predicted"/>
<dbReference type="GO" id="GO:0016491">
    <property type="term" value="F:oxidoreductase activity"/>
    <property type="evidence" value="ECO:0007669"/>
    <property type="project" value="InterPro"/>
</dbReference>
<sequence>MKTSLYEMIYKRKSFHLFRNTGNETLTAKELTQIQKIFETCIPLDENIKVDMQILPADQTTCKRGQEYCILLYSEKKLNYLQNIGYIGEQLDLYLASMNIGALWFGIGKVEETTYHGLDFVIMLAIKKVKEEKFRKDMFKSKRKPEEEIWSGTTLSGISDIVRFAPSACNTQPWIVENHQDYLSVYRYKKPGKRGIMPAVKVSYYNQIDIGIFLLFLELCLEHKEIGYERELFHDDGTNEKALNAVYKLKKVMKKKCFSSYKTDII</sequence>
<reference evidence="2 3" key="1">
    <citation type="submission" date="2020-08" db="EMBL/GenBank/DDBJ databases">
        <authorList>
            <person name="Liu C."/>
            <person name="Sun Q."/>
        </authorList>
    </citation>
    <scope>NUCLEOTIDE SEQUENCE [LARGE SCALE GENOMIC DNA]</scope>
    <source>
        <strain evidence="2 3">NSJ-61</strain>
    </source>
</reference>
<dbReference type="AlphaFoldDB" id="A0A7G9GS63"/>
<dbReference type="EMBL" id="CP060636">
    <property type="protein sequence ID" value="QNM13645.1"/>
    <property type="molecule type" value="Genomic_DNA"/>
</dbReference>
<dbReference type="RefSeq" id="WP_117452671.1">
    <property type="nucleotide sequence ID" value="NZ_CP060636.1"/>
</dbReference>
<dbReference type="Gene3D" id="3.40.109.10">
    <property type="entry name" value="NADH Oxidase"/>
    <property type="match status" value="1"/>
</dbReference>
<evidence type="ECO:0000313" key="2">
    <source>
        <dbReference type="EMBL" id="QNM13645.1"/>
    </source>
</evidence>
<feature type="domain" description="Putative nitroreductase TM1586" evidence="1">
    <location>
        <begin position="5"/>
        <end position="219"/>
    </location>
</feature>
<organism evidence="2 3">
    <name type="scientific">[Eubacterium] hominis</name>
    <dbReference type="NCBI Taxonomy" id="2764325"/>
    <lineage>
        <taxon>Bacteria</taxon>
        <taxon>Bacillati</taxon>
        <taxon>Bacillota</taxon>
        <taxon>Erysipelotrichia</taxon>
        <taxon>Erysipelotrichales</taxon>
        <taxon>Erysipelotrichaceae</taxon>
        <taxon>Amedibacillus</taxon>
    </lineage>
</organism>
<name>A0A7G9GS63_9FIRM</name>
<evidence type="ECO:0000313" key="3">
    <source>
        <dbReference type="Proteomes" id="UP000515856"/>
    </source>
</evidence>
<gene>
    <name evidence="2" type="ORF">H9Q80_06795</name>
</gene>
<protein>
    <submittedName>
        <fullName evidence="2">Nitroreductase</fullName>
    </submittedName>
</protein>